<keyword evidence="1" id="KW-0732">Signal</keyword>
<dbReference type="NCBIfam" id="NF040485">
    <property type="entry name" value="ZirU_fam"/>
    <property type="match status" value="1"/>
</dbReference>
<name>A0ABX7AGL1_9GAMM</name>
<keyword evidence="3" id="KW-1185">Reference proteome</keyword>
<dbReference type="Gene3D" id="2.60.40.2700">
    <property type="match status" value="2"/>
</dbReference>
<evidence type="ECO:0000313" key="3">
    <source>
        <dbReference type="Proteomes" id="UP000596157"/>
    </source>
</evidence>
<evidence type="ECO:0000256" key="1">
    <source>
        <dbReference type="SAM" id="SignalP"/>
    </source>
</evidence>
<dbReference type="Proteomes" id="UP000596157">
    <property type="component" value="Chromosome"/>
</dbReference>
<dbReference type="RefSeq" id="WP_272581338.1">
    <property type="nucleotide sequence ID" value="NZ_CP067099.1"/>
</dbReference>
<reference evidence="3" key="1">
    <citation type="submission" date="2021-01" db="EMBL/GenBank/DDBJ databases">
        <title>Providencia vermicola LLDRA6, a soil-borne Mn(II)-oxidizing bacterium, exploits a strategy of superoxide production coupled to hydrogen peroxide consumption to generate Mn oxides, as revealed by transcriptional up-regulation of genes for phenylacetic acid catabolism.</title>
        <authorList>
            <person name="Chen S."/>
            <person name="Ding Z."/>
            <person name="Chen J."/>
            <person name="Luo J."/>
            <person name="Ruan X."/>
            <person name="Li Z."/>
            <person name="Liao F."/>
            <person name="He J."/>
            <person name="Li D."/>
        </authorList>
    </citation>
    <scope>NUCLEOTIDE SEQUENCE [LARGE SCALE GENOMIC DNA]</scope>
    <source>
        <strain evidence="3">LLDRA6</strain>
    </source>
</reference>
<gene>
    <name evidence="2" type="ORF">JI723_02325</name>
</gene>
<dbReference type="InterPro" id="IPR054665">
    <property type="entry name" value="ZirU-like_dom"/>
</dbReference>
<organism evidence="2 3">
    <name type="scientific">Providencia manganoxydans</name>
    <dbReference type="NCBI Taxonomy" id="2923283"/>
    <lineage>
        <taxon>Bacteria</taxon>
        <taxon>Pseudomonadati</taxon>
        <taxon>Pseudomonadota</taxon>
        <taxon>Gammaproteobacteria</taxon>
        <taxon>Enterobacterales</taxon>
        <taxon>Morganellaceae</taxon>
        <taxon>Providencia</taxon>
    </lineage>
</organism>
<protein>
    <submittedName>
        <fullName evidence="2">Invasin family protein</fullName>
    </submittedName>
</protein>
<dbReference type="GeneID" id="92277512"/>
<sequence>MNMNQQQTQIIRKGKLSILCVSVVLNLLVTTPALAATVSITSPATQPVIGHAPELKGGTVKASDDNGDGILGLGDSLKASDFIFSDEDGDKQTSILYEWYEDDNIINGTTGDTLKLTAALLGKTITVKAVASTDPAITEPSKSLSVPATTYRDIKNNAISGGKGITTIEGNIAKSVSISGISGTQPLVGEKLKANTVCYATCDNSLVYQWQIEDAVSSGRYTNIMNATTSEYTIKGTDQKRKIQVIVSNP</sequence>
<accession>A0ABX7AGL1</accession>
<evidence type="ECO:0000313" key="2">
    <source>
        <dbReference type="EMBL" id="QQO62850.1"/>
    </source>
</evidence>
<feature type="signal peptide" evidence="1">
    <location>
        <begin position="1"/>
        <end position="35"/>
    </location>
</feature>
<proteinExistence type="predicted"/>
<dbReference type="EMBL" id="CP067099">
    <property type="protein sequence ID" value="QQO62850.1"/>
    <property type="molecule type" value="Genomic_DNA"/>
</dbReference>
<feature type="chain" id="PRO_5046798145" evidence="1">
    <location>
        <begin position="36"/>
        <end position="250"/>
    </location>
</feature>